<keyword evidence="3" id="KW-1185">Reference proteome</keyword>
<organism evidence="2 3">
    <name type="scientific">Methylomarinum roseum</name>
    <dbReference type="NCBI Taxonomy" id="3067653"/>
    <lineage>
        <taxon>Bacteria</taxon>
        <taxon>Pseudomonadati</taxon>
        <taxon>Pseudomonadota</taxon>
        <taxon>Gammaproteobacteria</taxon>
        <taxon>Methylococcales</taxon>
        <taxon>Methylococcaceae</taxon>
        <taxon>Methylomarinum</taxon>
    </lineage>
</organism>
<dbReference type="KEGG" id="mech:Q9L42_007795"/>
<dbReference type="Proteomes" id="UP001225378">
    <property type="component" value="Chromosome"/>
</dbReference>
<name>A0AAU7NY73_9GAMM</name>
<proteinExistence type="predicted"/>
<feature type="signal peptide" evidence="1">
    <location>
        <begin position="1"/>
        <end position="21"/>
    </location>
</feature>
<protein>
    <submittedName>
        <fullName evidence="2">Uncharacterized protein</fullName>
    </submittedName>
</protein>
<sequence length="124" mass="13340">MNNVKLFPVLILALFSAQAWAYGSSSSKKACKSPKFSQFAPSHLSVVAPESEFSFFASSITNPSSIEVSVKKQPVEVTVDTSGNGYLVSGKLPAPLQNTYARVQIEAKGGNQCRGQDGWLLKIE</sequence>
<evidence type="ECO:0000256" key="1">
    <source>
        <dbReference type="SAM" id="SignalP"/>
    </source>
</evidence>
<accession>A0AAU7NY73</accession>
<dbReference type="RefSeq" id="WP_349432544.1">
    <property type="nucleotide sequence ID" value="NZ_CP157743.1"/>
</dbReference>
<gene>
    <name evidence="2" type="ORF">Q9L42_007795</name>
</gene>
<dbReference type="AlphaFoldDB" id="A0AAU7NY73"/>
<keyword evidence="1" id="KW-0732">Signal</keyword>
<dbReference type="EMBL" id="CP157743">
    <property type="protein sequence ID" value="XBS22015.1"/>
    <property type="molecule type" value="Genomic_DNA"/>
</dbReference>
<reference evidence="2 3" key="1">
    <citation type="journal article" date="2024" name="Microbiology">
        <title>Methylomarinum rosea sp. nov., a novel halophilic methanotrophic bacterium from the hypersaline Lake Elton.</title>
        <authorList>
            <person name="Suleimanov R.Z."/>
            <person name="Oshkin I.Y."/>
            <person name="Danilova O.V."/>
            <person name="Suzina N.E."/>
            <person name="Dedysh S.N."/>
        </authorList>
    </citation>
    <scope>NUCLEOTIDE SEQUENCE [LARGE SCALE GENOMIC DNA]</scope>
    <source>
        <strain evidence="2 3">Ch1-1</strain>
    </source>
</reference>
<evidence type="ECO:0000313" key="3">
    <source>
        <dbReference type="Proteomes" id="UP001225378"/>
    </source>
</evidence>
<feature type="chain" id="PRO_5044020366" evidence="1">
    <location>
        <begin position="22"/>
        <end position="124"/>
    </location>
</feature>
<evidence type="ECO:0000313" key="2">
    <source>
        <dbReference type="EMBL" id="XBS22015.1"/>
    </source>
</evidence>